<reference evidence="3 4" key="1">
    <citation type="submission" date="2017-04" db="EMBL/GenBank/DDBJ databases">
        <authorList>
            <person name="Afonso C.L."/>
            <person name="Miller P.J."/>
            <person name="Scott M.A."/>
            <person name="Spackman E."/>
            <person name="Goraichik I."/>
            <person name="Dimitrov K.M."/>
            <person name="Suarez D.L."/>
            <person name="Swayne D.E."/>
        </authorList>
    </citation>
    <scope>NUCLEOTIDE SEQUENCE [LARGE SCALE GENOMIC DNA]</scope>
    <source>
        <strain evidence="3 4">DSM 22418</strain>
    </source>
</reference>
<protein>
    <recommendedName>
        <fullName evidence="5">LPXTG-motif cell wall anchor domain-containing protein</fullName>
    </recommendedName>
</protein>
<dbReference type="AlphaFoldDB" id="A0A1X7IHJ5"/>
<name>A0A1X7IHJ5_9SPHI</name>
<keyword evidence="1" id="KW-1133">Transmembrane helix</keyword>
<evidence type="ECO:0000256" key="2">
    <source>
        <dbReference type="SAM" id="SignalP"/>
    </source>
</evidence>
<keyword evidence="2" id="KW-0732">Signal</keyword>
<evidence type="ECO:0008006" key="5">
    <source>
        <dbReference type="Google" id="ProtNLM"/>
    </source>
</evidence>
<keyword evidence="1" id="KW-0472">Membrane</keyword>
<feature type="transmembrane region" description="Helical" evidence="1">
    <location>
        <begin position="35"/>
        <end position="52"/>
    </location>
</feature>
<keyword evidence="4" id="KW-1185">Reference proteome</keyword>
<dbReference type="Proteomes" id="UP000192980">
    <property type="component" value="Unassembled WGS sequence"/>
</dbReference>
<keyword evidence="1" id="KW-0812">Transmembrane</keyword>
<evidence type="ECO:0000313" key="4">
    <source>
        <dbReference type="Proteomes" id="UP000192980"/>
    </source>
</evidence>
<gene>
    <name evidence="3" type="ORF">SAMN05660862_0857</name>
</gene>
<feature type="signal peptide" evidence="2">
    <location>
        <begin position="1"/>
        <end position="19"/>
    </location>
</feature>
<proteinExistence type="predicted"/>
<sequence length="61" mass="6853">MKKVSLLFLSTLLINFVQASQKHIATAVHKESPAMVIGIGVVLLLVVIIVLVRRQKRRFND</sequence>
<accession>A0A1X7IHJ5</accession>
<evidence type="ECO:0000256" key="1">
    <source>
        <dbReference type="SAM" id="Phobius"/>
    </source>
</evidence>
<dbReference type="EMBL" id="FXAU01000001">
    <property type="protein sequence ID" value="SMG14314.1"/>
    <property type="molecule type" value="Genomic_DNA"/>
</dbReference>
<evidence type="ECO:0000313" key="3">
    <source>
        <dbReference type="EMBL" id="SMG14314.1"/>
    </source>
</evidence>
<feature type="chain" id="PRO_5012417281" description="LPXTG-motif cell wall anchor domain-containing protein" evidence="2">
    <location>
        <begin position="20"/>
        <end position="61"/>
    </location>
</feature>
<organism evidence="3 4">
    <name type="scientific">Sphingobacterium psychroaquaticum</name>
    <dbReference type="NCBI Taxonomy" id="561061"/>
    <lineage>
        <taxon>Bacteria</taxon>
        <taxon>Pseudomonadati</taxon>
        <taxon>Bacteroidota</taxon>
        <taxon>Sphingobacteriia</taxon>
        <taxon>Sphingobacteriales</taxon>
        <taxon>Sphingobacteriaceae</taxon>
        <taxon>Sphingobacterium</taxon>
    </lineage>
</organism>